<dbReference type="RefSeq" id="WP_309853465.1">
    <property type="nucleotide sequence ID" value="NZ_JAVDQJ010000004.1"/>
</dbReference>
<gene>
    <name evidence="1" type="ORF">J2Y00_002418</name>
</gene>
<accession>A0AAE3XD20</accession>
<evidence type="ECO:0000313" key="2">
    <source>
        <dbReference type="Proteomes" id="UP001185331"/>
    </source>
</evidence>
<organism evidence="1 2">
    <name type="scientific">Deinococcus soli</name>
    <name type="common">ex Cha et al. 2016</name>
    <dbReference type="NCBI Taxonomy" id="1309411"/>
    <lineage>
        <taxon>Bacteria</taxon>
        <taxon>Thermotogati</taxon>
        <taxon>Deinococcota</taxon>
        <taxon>Deinococci</taxon>
        <taxon>Deinococcales</taxon>
        <taxon>Deinococcaceae</taxon>
        <taxon>Deinococcus</taxon>
    </lineage>
</organism>
<dbReference type="AlphaFoldDB" id="A0AAE3XD20"/>
<evidence type="ECO:0000313" key="1">
    <source>
        <dbReference type="EMBL" id="MDR6218821.1"/>
    </source>
</evidence>
<dbReference type="EMBL" id="JAVDQK010000005">
    <property type="protein sequence ID" value="MDR6218821.1"/>
    <property type="molecule type" value="Genomic_DNA"/>
</dbReference>
<comment type="caution">
    <text evidence="1">The sequence shown here is derived from an EMBL/GenBank/DDBJ whole genome shotgun (WGS) entry which is preliminary data.</text>
</comment>
<reference evidence="1" key="1">
    <citation type="submission" date="2023-07" db="EMBL/GenBank/DDBJ databases">
        <title>Sorghum-associated microbial communities from plants grown in Nebraska, USA.</title>
        <authorList>
            <person name="Schachtman D."/>
        </authorList>
    </citation>
    <scope>NUCLEOTIDE SEQUENCE</scope>
    <source>
        <strain evidence="1">BE330</strain>
    </source>
</reference>
<proteinExistence type="predicted"/>
<name>A0AAE3XD20_9DEIO</name>
<protein>
    <submittedName>
        <fullName evidence="1">Uncharacterized protein</fullName>
    </submittedName>
</protein>
<sequence>MKYTTKAALTAALSQLSKSTVRMLAIEVKFAVHRRGRATDQVTAAQLASFLVDHPLDARKVAQFLGRASKDPAHQPIVDALLAVKGAGEMQVGGWTLQPTDQPRVAVLTNTKGVKMWAERHTDPRVGLVILTRPDDTRVSQALFESLPQAVQAAVAVLLPEPESGSR</sequence>
<dbReference type="Proteomes" id="UP001185331">
    <property type="component" value="Unassembled WGS sequence"/>
</dbReference>